<dbReference type="GO" id="GO:0004930">
    <property type="term" value="F:G protein-coupled receptor activity"/>
    <property type="evidence" value="ECO:0007669"/>
    <property type="project" value="UniProtKB-KW"/>
</dbReference>
<evidence type="ECO:0000313" key="14">
    <source>
        <dbReference type="Proteomes" id="UP000515135"/>
    </source>
</evidence>
<evidence type="ECO:0000313" key="15">
    <source>
        <dbReference type="RefSeq" id="XP_019636980.1"/>
    </source>
</evidence>
<evidence type="ECO:0000256" key="4">
    <source>
        <dbReference type="ARBA" id="ARBA00022989"/>
    </source>
</evidence>
<evidence type="ECO:0000256" key="10">
    <source>
        <dbReference type="ARBA" id="ARBA00023224"/>
    </source>
</evidence>
<keyword evidence="5 11" id="KW-0297">G-protein coupled receptor</keyword>
<evidence type="ECO:0000256" key="12">
    <source>
        <dbReference type="SAM" id="Phobius"/>
    </source>
</evidence>
<dbReference type="InterPro" id="IPR017452">
    <property type="entry name" value="GPCR_Rhodpsn_7TM"/>
</dbReference>
<dbReference type="GO" id="GO:0005886">
    <property type="term" value="C:plasma membrane"/>
    <property type="evidence" value="ECO:0007669"/>
    <property type="project" value="UniProtKB-SubCell"/>
</dbReference>
<dbReference type="Pfam" id="PF00001">
    <property type="entry name" value="7tm_1"/>
    <property type="match status" value="1"/>
</dbReference>
<dbReference type="Gene3D" id="1.20.1070.10">
    <property type="entry name" value="Rhodopsin 7-helix transmembrane proteins"/>
    <property type="match status" value="1"/>
</dbReference>
<dbReference type="GeneID" id="109479458"/>
<dbReference type="PRINTS" id="PR00237">
    <property type="entry name" value="GPCRRHODOPSN"/>
</dbReference>
<feature type="transmembrane region" description="Helical" evidence="12">
    <location>
        <begin position="215"/>
        <end position="242"/>
    </location>
</feature>
<keyword evidence="10 11" id="KW-0807">Transducer</keyword>
<evidence type="ECO:0000256" key="1">
    <source>
        <dbReference type="ARBA" id="ARBA00004651"/>
    </source>
</evidence>
<dbReference type="InterPro" id="IPR000276">
    <property type="entry name" value="GPCR_Rhodpsn"/>
</dbReference>
<dbReference type="PANTHER" id="PTHR45695">
    <property type="entry name" value="LEUCOKININ RECEPTOR-RELATED"/>
    <property type="match status" value="1"/>
</dbReference>
<keyword evidence="2" id="KW-1003">Cell membrane</keyword>
<proteinExistence type="inferred from homology"/>
<evidence type="ECO:0000256" key="11">
    <source>
        <dbReference type="RuleBase" id="RU000688"/>
    </source>
</evidence>
<feature type="transmembrane region" description="Helical" evidence="12">
    <location>
        <begin position="126"/>
        <end position="144"/>
    </location>
</feature>
<evidence type="ECO:0000256" key="6">
    <source>
        <dbReference type="ARBA" id="ARBA00023136"/>
    </source>
</evidence>
<dbReference type="Proteomes" id="UP000515135">
    <property type="component" value="Unplaced"/>
</dbReference>
<feature type="domain" description="G-protein coupled receptors family 1 profile" evidence="13">
    <location>
        <begin position="65"/>
        <end position="322"/>
    </location>
</feature>
<feature type="transmembrane region" description="Helical" evidence="12">
    <location>
        <begin position="165"/>
        <end position="187"/>
    </location>
</feature>
<dbReference type="PROSITE" id="PS00237">
    <property type="entry name" value="G_PROTEIN_RECEP_F1_1"/>
    <property type="match status" value="1"/>
</dbReference>
<keyword evidence="9" id="KW-0325">Glycoprotein</keyword>
<feature type="transmembrane region" description="Helical" evidence="12">
    <location>
        <begin position="86"/>
        <end position="106"/>
    </location>
</feature>
<dbReference type="SUPFAM" id="SSF81321">
    <property type="entry name" value="Family A G protein-coupled receptor-like"/>
    <property type="match status" value="1"/>
</dbReference>
<accession>A0A6P4Z684</accession>
<sequence length="395" mass="44152">MSLNESLHLEFGKNATLNESLQFSGDFLSNGTLKNATEEGTPDQAAMRIVVPAAFSLICLVGISGNALVIYLVWRHKEMRTVTNFYIVNLAVTDLAFLVCCVPFSAVKLTIESWTFGEFLCKSVFYFMQVTAQATCVTLAVLSLDRFWAIARHFKTPWFRTPVGVLLTTTIIWIGSFLLSLPVAFFLKVFEWNWHGIKQLVCLDKFPSADQYQGYIIYTVLISYVIPLTTSVACHWLIIRYLATMSANTSVAQKHVMARKKKVTRMVATVVILFAVCWAPNHALNLWFAFRSEGEIPHPIMWLKITALCMSYANSSVNPFVYGIMGENFKKAFAKSFQKGDSSGTGSAVSPKTPKLTKEEEIGMIKIGGRPAIENKNTPIDASSEVYQNDVIKKL</sequence>
<dbReference type="PRINTS" id="PR00663">
    <property type="entry name" value="GALANINR"/>
</dbReference>
<keyword evidence="14" id="KW-1185">Reference proteome</keyword>
<evidence type="ECO:0000256" key="8">
    <source>
        <dbReference type="ARBA" id="ARBA00023170"/>
    </source>
</evidence>
<protein>
    <submittedName>
        <fullName evidence="15">G-protein coupled receptor 54-like</fullName>
    </submittedName>
</protein>
<keyword evidence="7" id="KW-1015">Disulfide bond</keyword>
<comment type="similarity">
    <text evidence="11">Belongs to the G-protein coupled receptor 1 family.</text>
</comment>
<evidence type="ECO:0000256" key="9">
    <source>
        <dbReference type="ARBA" id="ARBA00023180"/>
    </source>
</evidence>
<dbReference type="RefSeq" id="XP_019636980.1">
    <property type="nucleotide sequence ID" value="XM_019781421.1"/>
</dbReference>
<dbReference type="AlphaFoldDB" id="A0A6P4Z684"/>
<feature type="transmembrane region" description="Helical" evidence="12">
    <location>
        <begin position="301"/>
        <end position="325"/>
    </location>
</feature>
<reference evidence="15" key="1">
    <citation type="submission" date="2025-08" db="UniProtKB">
        <authorList>
            <consortium name="RefSeq"/>
        </authorList>
    </citation>
    <scope>IDENTIFICATION</scope>
    <source>
        <tissue evidence="15">Gonad</tissue>
    </source>
</reference>
<evidence type="ECO:0000256" key="3">
    <source>
        <dbReference type="ARBA" id="ARBA00022692"/>
    </source>
</evidence>
<keyword evidence="4 12" id="KW-1133">Transmembrane helix</keyword>
<dbReference type="InterPro" id="IPR000405">
    <property type="entry name" value="Galanin_rcpt"/>
</dbReference>
<evidence type="ECO:0000259" key="13">
    <source>
        <dbReference type="PROSITE" id="PS50262"/>
    </source>
</evidence>
<dbReference type="OrthoDB" id="2132067at2759"/>
<dbReference type="CDD" id="cd15095">
    <property type="entry name" value="7tmA_KiSS1R"/>
    <property type="match status" value="1"/>
</dbReference>
<keyword evidence="3 11" id="KW-0812">Transmembrane</keyword>
<comment type="subcellular location">
    <subcellularLocation>
        <location evidence="1">Cell membrane</location>
        <topology evidence="1">Multi-pass membrane protein</topology>
    </subcellularLocation>
</comment>
<evidence type="ECO:0000256" key="7">
    <source>
        <dbReference type="ARBA" id="ARBA00023157"/>
    </source>
</evidence>
<organism evidence="14 15">
    <name type="scientific">Branchiostoma belcheri</name>
    <name type="common">Amphioxus</name>
    <dbReference type="NCBI Taxonomy" id="7741"/>
    <lineage>
        <taxon>Eukaryota</taxon>
        <taxon>Metazoa</taxon>
        <taxon>Chordata</taxon>
        <taxon>Cephalochordata</taxon>
        <taxon>Leptocardii</taxon>
        <taxon>Amphioxiformes</taxon>
        <taxon>Branchiostomatidae</taxon>
        <taxon>Branchiostoma</taxon>
    </lineage>
</organism>
<feature type="transmembrane region" description="Helical" evidence="12">
    <location>
        <begin position="263"/>
        <end position="281"/>
    </location>
</feature>
<dbReference type="PANTHER" id="PTHR45695:SF23">
    <property type="entry name" value="GALANIN-LIKE G-PROTEIN COUPLED RECEPTOR NPR-9"/>
    <property type="match status" value="1"/>
</dbReference>
<dbReference type="FunFam" id="1.20.1070.10:FF:000651">
    <property type="entry name" value="Uncharacterized protein"/>
    <property type="match status" value="1"/>
</dbReference>
<feature type="transmembrane region" description="Helical" evidence="12">
    <location>
        <begin position="49"/>
        <end position="74"/>
    </location>
</feature>
<evidence type="ECO:0000256" key="2">
    <source>
        <dbReference type="ARBA" id="ARBA00022475"/>
    </source>
</evidence>
<dbReference type="KEGG" id="bbel:109479458"/>
<keyword evidence="8 11" id="KW-0675">Receptor</keyword>
<name>A0A6P4Z684_BRABE</name>
<dbReference type="PROSITE" id="PS50262">
    <property type="entry name" value="G_PROTEIN_RECEP_F1_2"/>
    <property type="match status" value="1"/>
</dbReference>
<evidence type="ECO:0000256" key="5">
    <source>
        <dbReference type="ARBA" id="ARBA00023040"/>
    </source>
</evidence>
<gene>
    <name evidence="15" type="primary">LOC109479458</name>
</gene>
<dbReference type="SMART" id="SM01381">
    <property type="entry name" value="7TM_GPCR_Srsx"/>
    <property type="match status" value="1"/>
</dbReference>
<keyword evidence="6 12" id="KW-0472">Membrane</keyword>